<evidence type="ECO:0000313" key="2">
    <source>
        <dbReference type="Proteomes" id="UP001196413"/>
    </source>
</evidence>
<dbReference type="AlphaFoldDB" id="A0AAD5MFX0"/>
<protein>
    <submittedName>
        <fullName evidence="1">Uncharacterized protein</fullName>
    </submittedName>
</protein>
<dbReference type="EMBL" id="JAHQIW010002490">
    <property type="protein sequence ID" value="KAJ1355518.1"/>
    <property type="molecule type" value="Genomic_DNA"/>
</dbReference>
<dbReference type="Proteomes" id="UP001196413">
    <property type="component" value="Unassembled WGS sequence"/>
</dbReference>
<gene>
    <name evidence="1" type="ORF">KIN20_012959</name>
</gene>
<name>A0AAD5MFX0_PARTN</name>
<accession>A0AAD5MFX0</accession>
<proteinExistence type="predicted"/>
<reference evidence="1" key="1">
    <citation type="submission" date="2021-06" db="EMBL/GenBank/DDBJ databases">
        <title>Parelaphostrongylus tenuis whole genome reference sequence.</title>
        <authorList>
            <person name="Garwood T.J."/>
            <person name="Larsen P.A."/>
            <person name="Fountain-Jones N.M."/>
            <person name="Garbe J.R."/>
            <person name="Macchietto M.G."/>
            <person name="Kania S.A."/>
            <person name="Gerhold R.W."/>
            <person name="Richards J.E."/>
            <person name="Wolf T.M."/>
        </authorList>
    </citation>
    <scope>NUCLEOTIDE SEQUENCE</scope>
    <source>
        <strain evidence="1">MNPRO001-30</strain>
        <tissue evidence="1">Meninges</tissue>
    </source>
</reference>
<evidence type="ECO:0000313" key="1">
    <source>
        <dbReference type="EMBL" id="KAJ1355518.1"/>
    </source>
</evidence>
<comment type="caution">
    <text evidence="1">The sequence shown here is derived from an EMBL/GenBank/DDBJ whole genome shotgun (WGS) entry which is preliminary data.</text>
</comment>
<sequence length="83" mass="9609">MCGLLAITKEPLMAKRHRSVCIGMSARCELVRDVNVKHKGRHEMIEMWCDTKYDNITELRALGRGFFTKMEEKILGKKEAKKV</sequence>
<organism evidence="1 2">
    <name type="scientific">Parelaphostrongylus tenuis</name>
    <name type="common">Meningeal worm</name>
    <dbReference type="NCBI Taxonomy" id="148309"/>
    <lineage>
        <taxon>Eukaryota</taxon>
        <taxon>Metazoa</taxon>
        <taxon>Ecdysozoa</taxon>
        <taxon>Nematoda</taxon>
        <taxon>Chromadorea</taxon>
        <taxon>Rhabditida</taxon>
        <taxon>Rhabditina</taxon>
        <taxon>Rhabditomorpha</taxon>
        <taxon>Strongyloidea</taxon>
        <taxon>Metastrongylidae</taxon>
        <taxon>Parelaphostrongylus</taxon>
    </lineage>
</organism>
<keyword evidence="2" id="KW-1185">Reference proteome</keyword>